<accession>A0A149TK37</accession>
<reference evidence="2 3" key="1">
    <citation type="submission" date="2015-06" db="EMBL/GenBank/DDBJ databases">
        <title>Improved classification and identification of acetic acid bacteria using matrix-assisted laser desorption/ionization time-of-flight mass spectrometry; Gluconobacter nephelii and Gluconobacter uchimurae are later heterotypic synonyms of Gluconobacter japonicus and Gluconobacter oxydans, respectively.</title>
        <authorList>
            <person name="Li L."/>
            <person name="Cleenwerck I."/>
            <person name="De Vuyst L."/>
            <person name="Vandamme P."/>
        </authorList>
    </citation>
    <scope>NUCLEOTIDE SEQUENCE [LARGE SCALE GENOMIC DNA]</scope>
    <source>
        <strain evidence="2 3">LMG 1768</strain>
    </source>
</reference>
<dbReference type="AlphaFoldDB" id="A0A149TK37"/>
<gene>
    <name evidence="2" type="ORF">AD945_06275</name>
</gene>
<keyword evidence="1" id="KW-0812">Transmembrane</keyword>
<keyword evidence="1" id="KW-1133">Transmembrane helix</keyword>
<evidence type="ECO:0000313" key="2">
    <source>
        <dbReference type="EMBL" id="KXV48752.1"/>
    </source>
</evidence>
<comment type="caution">
    <text evidence="2">The sequence shown here is derived from an EMBL/GenBank/DDBJ whole genome shotgun (WGS) entry which is preliminary data.</text>
</comment>
<feature type="transmembrane region" description="Helical" evidence="1">
    <location>
        <begin position="33"/>
        <end position="52"/>
    </location>
</feature>
<dbReference type="PATRIC" id="fig|318683.6.peg.1223"/>
<evidence type="ECO:0000313" key="3">
    <source>
        <dbReference type="Proteomes" id="UP000075636"/>
    </source>
</evidence>
<evidence type="ECO:0000256" key="1">
    <source>
        <dbReference type="SAM" id="Phobius"/>
    </source>
</evidence>
<dbReference type="Proteomes" id="UP000075636">
    <property type="component" value="Unassembled WGS sequence"/>
</dbReference>
<name>A0A149TK37_9PROT</name>
<sequence>MPLPSGTFIEILAKRLSKMPRDTWNSFWNAHSAIKPMAVVFVFAGFLIGTLFSDLVIEPQANNACAALTREGGE</sequence>
<protein>
    <submittedName>
        <fullName evidence="2">Uncharacterized protein</fullName>
    </submittedName>
</protein>
<proteinExistence type="predicted"/>
<keyword evidence="1" id="KW-0472">Membrane</keyword>
<organism evidence="2 3">
    <name type="scientific">Gluconobacter albidus</name>
    <dbReference type="NCBI Taxonomy" id="318683"/>
    <lineage>
        <taxon>Bacteria</taxon>
        <taxon>Pseudomonadati</taxon>
        <taxon>Pseudomonadota</taxon>
        <taxon>Alphaproteobacteria</taxon>
        <taxon>Acetobacterales</taxon>
        <taxon>Acetobacteraceae</taxon>
        <taxon>Gluconobacter</taxon>
    </lineage>
</organism>
<dbReference type="EMBL" id="LHZR01000101">
    <property type="protein sequence ID" value="KXV48752.1"/>
    <property type="molecule type" value="Genomic_DNA"/>
</dbReference>